<keyword evidence="1" id="KW-1133">Transmembrane helix</keyword>
<name>A0A9W6ZAC4_9STRA</name>
<feature type="transmembrane region" description="Helical" evidence="1">
    <location>
        <begin position="89"/>
        <end position="116"/>
    </location>
</feature>
<keyword evidence="3" id="KW-1185">Reference proteome</keyword>
<keyword evidence="1" id="KW-0472">Membrane</keyword>
<feature type="transmembrane region" description="Helical" evidence="1">
    <location>
        <begin position="59"/>
        <end position="77"/>
    </location>
</feature>
<evidence type="ECO:0000256" key="1">
    <source>
        <dbReference type="SAM" id="Phobius"/>
    </source>
</evidence>
<protein>
    <submittedName>
        <fullName evidence="2">Uncharacterized protein</fullName>
    </submittedName>
</protein>
<dbReference type="EMBL" id="BRXZ01000573">
    <property type="protein sequence ID" value="GMH47483.1"/>
    <property type="molecule type" value="Genomic_DNA"/>
</dbReference>
<evidence type="ECO:0000313" key="2">
    <source>
        <dbReference type="EMBL" id="GMH47483.1"/>
    </source>
</evidence>
<organism evidence="2 3">
    <name type="scientific">Triparma retinervis</name>
    <dbReference type="NCBI Taxonomy" id="2557542"/>
    <lineage>
        <taxon>Eukaryota</taxon>
        <taxon>Sar</taxon>
        <taxon>Stramenopiles</taxon>
        <taxon>Ochrophyta</taxon>
        <taxon>Bolidophyceae</taxon>
        <taxon>Parmales</taxon>
        <taxon>Triparmaceae</taxon>
        <taxon>Triparma</taxon>
    </lineage>
</organism>
<evidence type="ECO:0000313" key="3">
    <source>
        <dbReference type="Proteomes" id="UP001165082"/>
    </source>
</evidence>
<dbReference type="AlphaFoldDB" id="A0A9W6ZAC4"/>
<proteinExistence type="predicted"/>
<reference evidence="2" key="1">
    <citation type="submission" date="2022-07" db="EMBL/GenBank/DDBJ databases">
        <title>Genome analysis of Parmales, a sister group of diatoms, reveals the evolutionary specialization of diatoms from phago-mixotrophs to photoautotrophs.</title>
        <authorList>
            <person name="Ban H."/>
            <person name="Sato S."/>
            <person name="Yoshikawa S."/>
            <person name="Kazumasa Y."/>
            <person name="Nakamura Y."/>
            <person name="Ichinomiya M."/>
            <person name="Saitoh K."/>
            <person name="Sato N."/>
            <person name="Blanc-Mathieu R."/>
            <person name="Endo H."/>
            <person name="Kuwata A."/>
            <person name="Ogata H."/>
        </authorList>
    </citation>
    <scope>NUCLEOTIDE SEQUENCE</scope>
</reference>
<keyword evidence="1" id="KW-0812">Transmembrane</keyword>
<accession>A0A9W6ZAC4</accession>
<gene>
    <name evidence="2" type="ORF">TrRE_jg9036</name>
</gene>
<dbReference type="Proteomes" id="UP001165082">
    <property type="component" value="Unassembled WGS sequence"/>
</dbReference>
<comment type="caution">
    <text evidence="2">The sequence shown here is derived from an EMBL/GenBank/DDBJ whole genome shotgun (WGS) entry which is preliminary data.</text>
</comment>
<sequence>MAADTLSNHRELYDSYGPSLLPPRGSHLSSAIAKVAPLLCSLTTSFLTSSISLLLGGQILDALPAAAFMGVVGGLTMHQPHRGAPKADLIVPSLVGSGLGTSLGVGVVHVLSFFWIDPNTSIIL</sequence>